<evidence type="ECO:0000256" key="1">
    <source>
        <dbReference type="SAM" id="MobiDB-lite"/>
    </source>
</evidence>
<keyword evidence="4" id="KW-1185">Reference proteome</keyword>
<name>A0ABY6D816_9RHOB</name>
<evidence type="ECO:0000313" key="4">
    <source>
        <dbReference type="Proteomes" id="UP001064087"/>
    </source>
</evidence>
<evidence type="ECO:0000256" key="2">
    <source>
        <dbReference type="SAM" id="SignalP"/>
    </source>
</evidence>
<accession>A0ABY6D816</accession>
<feature type="compositionally biased region" description="Polar residues" evidence="1">
    <location>
        <begin position="244"/>
        <end position="255"/>
    </location>
</feature>
<feature type="signal peptide" evidence="2">
    <location>
        <begin position="1"/>
        <end position="23"/>
    </location>
</feature>
<keyword evidence="2" id="KW-0732">Signal</keyword>
<gene>
    <name evidence="3" type="ORF">N7U68_14360</name>
</gene>
<dbReference type="EMBL" id="CP106738">
    <property type="protein sequence ID" value="UXX82276.1"/>
    <property type="molecule type" value="Genomic_DNA"/>
</dbReference>
<reference evidence="3" key="1">
    <citation type="submission" date="2022-10" db="EMBL/GenBank/DDBJ databases">
        <title>Roseovarius pelagicus sp. nov., isolated from Arctic seawater.</title>
        <authorList>
            <person name="Hong Y.W."/>
            <person name="Hwang C.Y."/>
        </authorList>
    </citation>
    <scope>NUCLEOTIDE SEQUENCE</scope>
    <source>
        <strain evidence="3">HL-MP18</strain>
    </source>
</reference>
<feature type="compositionally biased region" description="Basic and acidic residues" evidence="1">
    <location>
        <begin position="174"/>
        <end position="190"/>
    </location>
</feature>
<feature type="chain" id="PRO_5046919272" evidence="2">
    <location>
        <begin position="24"/>
        <end position="763"/>
    </location>
</feature>
<proteinExistence type="predicted"/>
<feature type="region of interest" description="Disordered" evidence="1">
    <location>
        <begin position="163"/>
        <end position="194"/>
    </location>
</feature>
<feature type="region of interest" description="Disordered" evidence="1">
    <location>
        <begin position="225"/>
        <end position="257"/>
    </location>
</feature>
<protein>
    <submittedName>
        <fullName evidence="3">Uncharacterized protein</fullName>
    </submittedName>
</protein>
<dbReference type="RefSeq" id="WP_263047251.1">
    <property type="nucleotide sequence ID" value="NZ_CP106738.1"/>
</dbReference>
<sequence>MVRLWLVIGCSAMLWMFGTIAPAQTSAPVIVRSGDHDGFSRLVLDLPRRLKWTLLSDGQVRVLNLAGTNWTFDISSVFTRMQNQRIVAIANTEGGDGLRINLGCTCEVEVFWHGAAMLVVDVRDARPRPNNPVVPGATKAPALSETLGQIASTMAAATLAPLLSEEVLEDETSEDGKMSERGEERAEKGPDLGPVRLQLSRHLARAASMGLLTAQDAPWPTSNALAASAERATDASVPEKATTDRSGSATHSQRQIRAETSIGADILPSLADNIIAETGTVCLADTALAVESWADGGRFADQIGPARARLSGEFDRFVPSAGIALARLYLHYGFGAEADQVLRATGVEGEPAEIAAALARIMDGEDAEGSRLAGQLSCDSTAAFWSALSYSRLPAGAPTDDNAILRTTNGLPPHLREYLAPQLARKFTAADRPEMAERILRLLERDDETASPAHSLARAEVELSADRVDDADHRLADVVAANSQSSAVALLRQIDARLRDGRMIPHDMADLAGAYAQEQGDNPVGHELTRAYIEASAATGAFHRAFADMARLTPTVPEDIRRRMTDKVMALLADNADDLTFLRYAMHVRAFSVAELAASAGNAVAARLIGLGFADVAQAYVGTDVQGVDQRDRQLLRAKAALALRKPRQAQVALLGLIGEDVNRLRARAQSMVGAYRAAHLLYISGGEDDAARLAAMQAEDWGQVAALGDEDVASLANVPDSMPDEAGSVLARNRKLLAASEAVRASVSGLLTTRPVAHEVAN</sequence>
<organism evidence="3 4">
    <name type="scientific">Roseovarius pelagicus</name>
    <dbReference type="NCBI Taxonomy" id="2980108"/>
    <lineage>
        <taxon>Bacteria</taxon>
        <taxon>Pseudomonadati</taxon>
        <taxon>Pseudomonadota</taxon>
        <taxon>Alphaproteobacteria</taxon>
        <taxon>Rhodobacterales</taxon>
        <taxon>Roseobacteraceae</taxon>
        <taxon>Roseovarius</taxon>
    </lineage>
</organism>
<evidence type="ECO:0000313" key="3">
    <source>
        <dbReference type="EMBL" id="UXX82276.1"/>
    </source>
</evidence>
<dbReference type="Proteomes" id="UP001064087">
    <property type="component" value="Chromosome"/>
</dbReference>